<protein>
    <submittedName>
        <fullName evidence="3">Uncharacterized protein</fullName>
    </submittedName>
</protein>
<name>A0A5M8PUY6_9LECA</name>
<feature type="compositionally biased region" description="Polar residues" evidence="1">
    <location>
        <begin position="101"/>
        <end position="110"/>
    </location>
</feature>
<evidence type="ECO:0000256" key="2">
    <source>
        <dbReference type="SAM" id="SignalP"/>
    </source>
</evidence>
<feature type="signal peptide" evidence="2">
    <location>
        <begin position="1"/>
        <end position="17"/>
    </location>
</feature>
<dbReference type="EMBL" id="VXIT01000005">
    <property type="protein sequence ID" value="KAA6412471.1"/>
    <property type="molecule type" value="Genomic_DNA"/>
</dbReference>
<gene>
    <name evidence="3" type="ORF">FRX48_03462</name>
</gene>
<accession>A0A5M8PUY6</accession>
<comment type="caution">
    <text evidence="3">The sequence shown here is derived from an EMBL/GenBank/DDBJ whole genome shotgun (WGS) entry which is preliminary data.</text>
</comment>
<reference evidence="3 4" key="1">
    <citation type="submission" date="2019-09" db="EMBL/GenBank/DDBJ databases">
        <title>The hologenome of the rock-dwelling lichen Lasallia pustulata.</title>
        <authorList>
            <person name="Greshake Tzovaras B."/>
            <person name="Segers F."/>
            <person name="Bicker A."/>
            <person name="Dal Grande F."/>
            <person name="Otte J."/>
            <person name="Hankeln T."/>
            <person name="Schmitt I."/>
            <person name="Ebersberger I."/>
        </authorList>
    </citation>
    <scope>NUCLEOTIDE SEQUENCE [LARGE SCALE GENOMIC DNA]</scope>
    <source>
        <strain evidence="3">A1-1</strain>
    </source>
</reference>
<evidence type="ECO:0000313" key="3">
    <source>
        <dbReference type="EMBL" id="KAA6412471.1"/>
    </source>
</evidence>
<organism evidence="3 4">
    <name type="scientific">Lasallia pustulata</name>
    <dbReference type="NCBI Taxonomy" id="136370"/>
    <lineage>
        <taxon>Eukaryota</taxon>
        <taxon>Fungi</taxon>
        <taxon>Dikarya</taxon>
        <taxon>Ascomycota</taxon>
        <taxon>Pezizomycotina</taxon>
        <taxon>Lecanoromycetes</taxon>
        <taxon>OSLEUM clade</taxon>
        <taxon>Umbilicariomycetidae</taxon>
        <taxon>Umbilicariales</taxon>
        <taxon>Umbilicariaceae</taxon>
        <taxon>Lasallia</taxon>
    </lineage>
</organism>
<evidence type="ECO:0000313" key="4">
    <source>
        <dbReference type="Proteomes" id="UP000324767"/>
    </source>
</evidence>
<feature type="chain" id="PRO_5024394558" evidence="2">
    <location>
        <begin position="18"/>
        <end position="110"/>
    </location>
</feature>
<feature type="compositionally biased region" description="Polar residues" evidence="1">
    <location>
        <begin position="82"/>
        <end position="91"/>
    </location>
</feature>
<sequence length="110" mass="12014">MRWLAILLTSFLSIAHAQDLVRSGNYQILFCGAGTANFRASQLQASLPNVLNNLKAVLADVKLGTKSTHGFAAFFKTDESIPTVQKSSRPSSMEPRLALTRRTQPSHAEV</sequence>
<feature type="region of interest" description="Disordered" evidence="1">
    <location>
        <begin position="82"/>
        <end position="110"/>
    </location>
</feature>
<evidence type="ECO:0000256" key="1">
    <source>
        <dbReference type="SAM" id="MobiDB-lite"/>
    </source>
</evidence>
<dbReference type="OrthoDB" id="5315472at2759"/>
<dbReference type="Proteomes" id="UP000324767">
    <property type="component" value="Unassembled WGS sequence"/>
</dbReference>
<proteinExistence type="predicted"/>
<keyword evidence="2" id="KW-0732">Signal</keyword>
<dbReference type="AlphaFoldDB" id="A0A5M8PUY6"/>